<feature type="region of interest" description="Disordered" evidence="1">
    <location>
        <begin position="118"/>
        <end position="265"/>
    </location>
</feature>
<name>A0AAD7C0W7_MYCRO</name>
<reference evidence="2" key="1">
    <citation type="submission" date="2023-03" db="EMBL/GenBank/DDBJ databases">
        <title>Massive genome expansion in bonnet fungi (Mycena s.s.) driven by repeated elements and novel gene families across ecological guilds.</title>
        <authorList>
            <consortium name="Lawrence Berkeley National Laboratory"/>
            <person name="Harder C.B."/>
            <person name="Miyauchi S."/>
            <person name="Viragh M."/>
            <person name="Kuo A."/>
            <person name="Thoen E."/>
            <person name="Andreopoulos B."/>
            <person name="Lu D."/>
            <person name="Skrede I."/>
            <person name="Drula E."/>
            <person name="Henrissat B."/>
            <person name="Morin E."/>
            <person name="Kohler A."/>
            <person name="Barry K."/>
            <person name="LaButti K."/>
            <person name="Morin E."/>
            <person name="Salamov A."/>
            <person name="Lipzen A."/>
            <person name="Mereny Z."/>
            <person name="Hegedus B."/>
            <person name="Baldrian P."/>
            <person name="Stursova M."/>
            <person name="Weitz H."/>
            <person name="Taylor A."/>
            <person name="Grigoriev I.V."/>
            <person name="Nagy L.G."/>
            <person name="Martin F."/>
            <person name="Kauserud H."/>
        </authorList>
    </citation>
    <scope>NUCLEOTIDE SEQUENCE</scope>
    <source>
        <strain evidence="2">CBHHK067</strain>
    </source>
</reference>
<feature type="compositionally biased region" description="Basic and acidic residues" evidence="1">
    <location>
        <begin position="256"/>
        <end position="265"/>
    </location>
</feature>
<evidence type="ECO:0000256" key="1">
    <source>
        <dbReference type="SAM" id="MobiDB-lite"/>
    </source>
</evidence>
<proteinExistence type="predicted"/>
<dbReference type="EMBL" id="JARKIE010000462">
    <property type="protein sequence ID" value="KAJ7636177.1"/>
    <property type="molecule type" value="Genomic_DNA"/>
</dbReference>
<accession>A0AAD7C0W7</accession>
<protein>
    <submittedName>
        <fullName evidence="2">Uncharacterized protein</fullName>
    </submittedName>
</protein>
<organism evidence="2 3">
    <name type="scientific">Mycena rosella</name>
    <name type="common">Pink bonnet</name>
    <name type="synonym">Agaricus rosellus</name>
    <dbReference type="NCBI Taxonomy" id="1033263"/>
    <lineage>
        <taxon>Eukaryota</taxon>
        <taxon>Fungi</taxon>
        <taxon>Dikarya</taxon>
        <taxon>Basidiomycota</taxon>
        <taxon>Agaricomycotina</taxon>
        <taxon>Agaricomycetes</taxon>
        <taxon>Agaricomycetidae</taxon>
        <taxon>Agaricales</taxon>
        <taxon>Marasmiineae</taxon>
        <taxon>Mycenaceae</taxon>
        <taxon>Mycena</taxon>
    </lineage>
</organism>
<gene>
    <name evidence="2" type="ORF">B0H17DRAFT_1217171</name>
</gene>
<dbReference type="AlphaFoldDB" id="A0AAD7C0W7"/>
<dbReference type="Proteomes" id="UP001221757">
    <property type="component" value="Unassembled WGS sequence"/>
</dbReference>
<evidence type="ECO:0000313" key="2">
    <source>
        <dbReference type="EMBL" id="KAJ7636177.1"/>
    </source>
</evidence>
<keyword evidence="3" id="KW-1185">Reference proteome</keyword>
<comment type="caution">
    <text evidence="2">The sequence shown here is derived from an EMBL/GenBank/DDBJ whole genome shotgun (WGS) entry which is preliminary data.</text>
</comment>
<evidence type="ECO:0000313" key="3">
    <source>
        <dbReference type="Proteomes" id="UP001221757"/>
    </source>
</evidence>
<sequence>MDTDSSAGGIRKDLNFVSYSSMPDTRIWDRPGVKLEDLILINSVILTMQLHAQSRTRSSIESAISINNITGLSIPREENSWEKISLRASLPQVTFEVNFLGHSQYDLLRKFHELKGTGVNTPRTEKETRTAHPHIPRIGPRGLNATHTEPRLCATSSPPVRAPPLRRTHTLARPCPDANSANRETPPIQAPRDWGFSRSAHQPPADTDSPSTRMHFPRTPPHFSPSAGNSRRTALAPYHPRAPADALVPARAFPRPFREPHRPRT</sequence>